<proteinExistence type="predicted"/>
<evidence type="ECO:0000313" key="3">
    <source>
        <dbReference type="Proteomes" id="UP000281553"/>
    </source>
</evidence>
<name>A0A3P7M325_DIBLA</name>
<keyword evidence="3" id="KW-1185">Reference proteome</keyword>
<evidence type="ECO:0000256" key="1">
    <source>
        <dbReference type="SAM" id="MobiDB-lite"/>
    </source>
</evidence>
<feature type="region of interest" description="Disordered" evidence="1">
    <location>
        <begin position="114"/>
        <end position="143"/>
    </location>
</feature>
<feature type="compositionally biased region" description="Polar residues" evidence="1">
    <location>
        <begin position="130"/>
        <end position="143"/>
    </location>
</feature>
<sequence length="143" mass="14933">MDALHSFRQVNFNPPDIFAAFGNKAACPTSPYDIELIFLSFSEDTNAVHVAEEAMVAEHGAINGDVSAPSPPFSPGVEPRLSLTAVAPSTAAIPTDTQNTPSLNTDHQETVAMESADATATADAGPQGICSKSSIPFSSDNFH</sequence>
<organism evidence="2 3">
    <name type="scientific">Dibothriocephalus latus</name>
    <name type="common">Fish tapeworm</name>
    <name type="synonym">Diphyllobothrium latum</name>
    <dbReference type="NCBI Taxonomy" id="60516"/>
    <lineage>
        <taxon>Eukaryota</taxon>
        <taxon>Metazoa</taxon>
        <taxon>Spiralia</taxon>
        <taxon>Lophotrochozoa</taxon>
        <taxon>Platyhelminthes</taxon>
        <taxon>Cestoda</taxon>
        <taxon>Eucestoda</taxon>
        <taxon>Diphyllobothriidea</taxon>
        <taxon>Diphyllobothriidae</taxon>
        <taxon>Dibothriocephalus</taxon>
    </lineage>
</organism>
<accession>A0A3P7M325</accession>
<evidence type="ECO:0000313" key="2">
    <source>
        <dbReference type="EMBL" id="VDN23725.1"/>
    </source>
</evidence>
<dbReference type="Proteomes" id="UP000281553">
    <property type="component" value="Unassembled WGS sequence"/>
</dbReference>
<dbReference type="AlphaFoldDB" id="A0A3P7M325"/>
<dbReference type="EMBL" id="UYRU01073690">
    <property type="protein sequence ID" value="VDN23725.1"/>
    <property type="molecule type" value="Genomic_DNA"/>
</dbReference>
<gene>
    <name evidence="2" type="ORF">DILT_LOCUS14310</name>
</gene>
<reference evidence="2 3" key="1">
    <citation type="submission" date="2018-11" db="EMBL/GenBank/DDBJ databases">
        <authorList>
            <consortium name="Pathogen Informatics"/>
        </authorList>
    </citation>
    <scope>NUCLEOTIDE SEQUENCE [LARGE SCALE GENOMIC DNA]</scope>
</reference>
<protein>
    <submittedName>
        <fullName evidence="2">Uncharacterized protein</fullName>
    </submittedName>
</protein>